<protein>
    <submittedName>
        <fullName evidence="2">Anti-anti-sigma factor</fullName>
    </submittedName>
</protein>
<dbReference type="AlphaFoldDB" id="A0A2H0R4S9"/>
<dbReference type="EMBL" id="PCXO01000005">
    <property type="protein sequence ID" value="PIR41480.1"/>
    <property type="molecule type" value="Genomic_DNA"/>
</dbReference>
<dbReference type="Pfam" id="PF01740">
    <property type="entry name" value="STAS"/>
    <property type="match status" value="1"/>
</dbReference>
<feature type="domain" description="STAS" evidence="1">
    <location>
        <begin position="32"/>
        <end position="114"/>
    </location>
</feature>
<sequence>MENRSSVTMHGDVAVFHLDKRITISEGGSTKFKNRVLNLLINKKKKILLDMSRVECVDSGGIGEFVRAFVTTTNNGGQIKIYAMSREKVDSLTFTKLAMTFDTFEGLDDALASLN</sequence>
<evidence type="ECO:0000313" key="3">
    <source>
        <dbReference type="Proteomes" id="UP000230232"/>
    </source>
</evidence>
<dbReference type="PROSITE" id="PS50801">
    <property type="entry name" value="STAS"/>
    <property type="match status" value="1"/>
</dbReference>
<dbReference type="InterPro" id="IPR002645">
    <property type="entry name" value="STAS_dom"/>
</dbReference>
<name>A0A2H0R4S9_9BACT</name>
<proteinExistence type="predicted"/>
<accession>A0A2H0R4S9</accession>
<dbReference type="SUPFAM" id="SSF52091">
    <property type="entry name" value="SpoIIaa-like"/>
    <property type="match status" value="1"/>
</dbReference>
<comment type="caution">
    <text evidence="2">The sequence shown here is derived from an EMBL/GenBank/DDBJ whole genome shotgun (WGS) entry which is preliminary data.</text>
</comment>
<evidence type="ECO:0000313" key="2">
    <source>
        <dbReference type="EMBL" id="PIR41480.1"/>
    </source>
</evidence>
<dbReference type="InterPro" id="IPR036513">
    <property type="entry name" value="STAS_dom_sf"/>
</dbReference>
<reference evidence="2 3" key="1">
    <citation type="submission" date="2017-09" db="EMBL/GenBank/DDBJ databases">
        <title>Depth-based differentiation of microbial function through sediment-hosted aquifers and enrichment of novel symbionts in the deep terrestrial subsurface.</title>
        <authorList>
            <person name="Probst A.J."/>
            <person name="Ladd B."/>
            <person name="Jarett J.K."/>
            <person name="Geller-Mcgrath D.E."/>
            <person name="Sieber C.M."/>
            <person name="Emerson J.B."/>
            <person name="Anantharaman K."/>
            <person name="Thomas B.C."/>
            <person name="Malmstrom R."/>
            <person name="Stieglmeier M."/>
            <person name="Klingl A."/>
            <person name="Woyke T."/>
            <person name="Ryan C.M."/>
            <person name="Banfield J.F."/>
        </authorList>
    </citation>
    <scope>NUCLEOTIDE SEQUENCE [LARGE SCALE GENOMIC DNA]</scope>
    <source>
        <strain evidence="2">CG10_big_fil_rev_8_21_14_0_10_46_23</strain>
    </source>
</reference>
<dbReference type="Gene3D" id="3.30.750.24">
    <property type="entry name" value="STAS domain"/>
    <property type="match status" value="1"/>
</dbReference>
<gene>
    <name evidence="2" type="ORF">COV31_01255</name>
</gene>
<organism evidence="2 3">
    <name type="scientific">Candidatus Yanofskybacteria bacterium CG10_big_fil_rev_8_21_14_0_10_46_23</name>
    <dbReference type="NCBI Taxonomy" id="1975098"/>
    <lineage>
        <taxon>Bacteria</taxon>
        <taxon>Candidatus Yanofskyibacteriota</taxon>
    </lineage>
</organism>
<dbReference type="Proteomes" id="UP000230232">
    <property type="component" value="Unassembled WGS sequence"/>
</dbReference>
<dbReference type="CDD" id="cd07043">
    <property type="entry name" value="STAS_anti-anti-sigma_factors"/>
    <property type="match status" value="1"/>
</dbReference>
<evidence type="ECO:0000259" key="1">
    <source>
        <dbReference type="PROSITE" id="PS50801"/>
    </source>
</evidence>